<dbReference type="InterPro" id="IPR003458">
    <property type="entry name" value="Phage_T4_Gp38_tail_assem"/>
</dbReference>
<dbReference type="RefSeq" id="WP_115167871.1">
    <property type="nucleotide sequence ID" value="NZ_CP077317.1"/>
</dbReference>
<dbReference type="PANTHER" id="PTHR34413">
    <property type="entry name" value="PROPHAGE TAIL FIBER ASSEMBLY PROTEIN HOMOLOG TFAE-RELATED-RELATED"/>
    <property type="match status" value="1"/>
</dbReference>
<reference evidence="1 2" key="1">
    <citation type="submission" date="2018-06" db="EMBL/GenBank/DDBJ databases">
        <authorList>
            <consortium name="Pathogen Informatics"/>
            <person name="Doyle S."/>
        </authorList>
    </citation>
    <scope>NUCLEOTIDE SEQUENCE [LARGE SCALE GENOMIC DNA]</scope>
    <source>
        <strain evidence="1 2">NCTC11801</strain>
    </source>
</reference>
<dbReference type="GeneID" id="93674390"/>
<gene>
    <name evidence="1" type="ORF">NCTC11801_03757</name>
</gene>
<dbReference type="Pfam" id="PF02413">
    <property type="entry name" value="Caudo_TAP"/>
    <property type="match status" value="1"/>
</dbReference>
<dbReference type="AlphaFoldDB" id="A0A379FVI4"/>
<accession>A0A379FVI4</accession>
<name>A0A379FVI4_PRORE</name>
<evidence type="ECO:0000313" key="2">
    <source>
        <dbReference type="Proteomes" id="UP000254208"/>
    </source>
</evidence>
<organism evidence="1 2">
    <name type="scientific">Providencia rettgeri</name>
    <dbReference type="NCBI Taxonomy" id="587"/>
    <lineage>
        <taxon>Bacteria</taxon>
        <taxon>Pseudomonadati</taxon>
        <taxon>Pseudomonadota</taxon>
        <taxon>Gammaproteobacteria</taxon>
        <taxon>Enterobacterales</taxon>
        <taxon>Morganellaceae</taxon>
        <taxon>Providencia</taxon>
    </lineage>
</organism>
<dbReference type="InterPro" id="IPR051220">
    <property type="entry name" value="TFA_Chaperone"/>
</dbReference>
<evidence type="ECO:0000313" key="1">
    <source>
        <dbReference type="EMBL" id="SUC32755.1"/>
    </source>
</evidence>
<sequence>MQLNNFIQYIPNDEKKIQNIQYFISDNGIDFYESFEKFKLKYKIGFDKQGIIRTVSEDISAIYPLGLSIVDIAFLPDDFNIDGQWVFKNGEIKQYIFTLEEVVFFANQQKKTLLDKAAATIAPLQDAIDLGIATDKELKQLNAWKQYRVDLNRIDTANAPDIAWPEKPQ</sequence>
<dbReference type="EMBL" id="UGTZ01000001">
    <property type="protein sequence ID" value="SUC32755.1"/>
    <property type="molecule type" value="Genomic_DNA"/>
</dbReference>
<proteinExistence type="predicted"/>
<protein>
    <submittedName>
        <fullName evidence="1">Bacteriophage tail assembly protein</fullName>
    </submittedName>
</protein>
<dbReference type="PANTHER" id="PTHR34413:SF2">
    <property type="entry name" value="PROPHAGE TAIL FIBER ASSEMBLY PROTEIN HOMOLOG TFAE-RELATED"/>
    <property type="match status" value="1"/>
</dbReference>
<dbReference type="Proteomes" id="UP000254208">
    <property type="component" value="Unassembled WGS sequence"/>
</dbReference>